<evidence type="ECO:0000259" key="4">
    <source>
        <dbReference type="PROSITE" id="PS50089"/>
    </source>
</evidence>
<dbReference type="GO" id="GO:0008270">
    <property type="term" value="F:zinc ion binding"/>
    <property type="evidence" value="ECO:0007669"/>
    <property type="project" value="UniProtKB-KW"/>
</dbReference>
<evidence type="ECO:0000256" key="2">
    <source>
        <dbReference type="ARBA" id="ARBA00022833"/>
    </source>
</evidence>
<evidence type="ECO:0000313" key="6">
    <source>
        <dbReference type="WBParaSite" id="maker-uti_cns_0008461-snap-gene-0.7-mRNA-1"/>
    </source>
</evidence>
<keyword evidence="1 3" id="KW-0863">Zinc-finger</keyword>
<dbReference type="InterPro" id="IPR013083">
    <property type="entry name" value="Znf_RING/FYVE/PHD"/>
</dbReference>
<accession>A0A1I8HW95</accession>
<keyword evidence="1 3" id="KW-0479">Metal-binding</keyword>
<dbReference type="WBParaSite" id="maker-uti_cns_0008461-snap-gene-0.7-mRNA-1">
    <property type="protein sequence ID" value="maker-uti_cns_0008461-snap-gene-0.7-mRNA-1"/>
    <property type="gene ID" value="maker-uti_cns_0008461-snap-gene-0.7"/>
</dbReference>
<evidence type="ECO:0000256" key="1">
    <source>
        <dbReference type="ARBA" id="ARBA00022771"/>
    </source>
</evidence>
<keyword evidence="2" id="KW-0862">Zinc</keyword>
<dbReference type="Pfam" id="PF13920">
    <property type="entry name" value="zf-C3HC4_3"/>
    <property type="match status" value="1"/>
</dbReference>
<dbReference type="SMART" id="SM00184">
    <property type="entry name" value="RING"/>
    <property type="match status" value="1"/>
</dbReference>
<dbReference type="PROSITE" id="PS50089">
    <property type="entry name" value="ZF_RING_2"/>
    <property type="match status" value="1"/>
</dbReference>
<dbReference type="InterPro" id="IPR001841">
    <property type="entry name" value="Znf_RING"/>
</dbReference>
<reference evidence="6" key="1">
    <citation type="submission" date="2016-11" db="UniProtKB">
        <authorList>
            <consortium name="WormBaseParasite"/>
        </authorList>
    </citation>
    <scope>IDENTIFICATION</scope>
</reference>
<proteinExistence type="predicted"/>
<organism evidence="5 6">
    <name type="scientific">Macrostomum lignano</name>
    <dbReference type="NCBI Taxonomy" id="282301"/>
    <lineage>
        <taxon>Eukaryota</taxon>
        <taxon>Metazoa</taxon>
        <taxon>Spiralia</taxon>
        <taxon>Lophotrochozoa</taxon>
        <taxon>Platyhelminthes</taxon>
        <taxon>Rhabditophora</taxon>
        <taxon>Macrostomorpha</taxon>
        <taxon>Macrostomida</taxon>
        <taxon>Macrostomidae</taxon>
        <taxon>Macrostomum</taxon>
    </lineage>
</organism>
<dbReference type="Proteomes" id="UP000095280">
    <property type="component" value="Unplaced"/>
</dbReference>
<dbReference type="Gene3D" id="3.30.40.10">
    <property type="entry name" value="Zinc/RING finger domain, C3HC4 (zinc finger)"/>
    <property type="match status" value="1"/>
</dbReference>
<keyword evidence="5" id="KW-1185">Reference proteome</keyword>
<protein>
    <submittedName>
        <fullName evidence="6">RING-type domain-containing protein</fullName>
    </submittedName>
</protein>
<sequence length="302" mass="33946">MDDSIKQVIQYILSIWPPEELQSGREIYLIGTMLVIFGTAVSLNRLSFKDRLKSFLDNRHYEEVAHRLAQDGFYSNGVDSACCHCGESSANHRPDCALSQLRRLSEKPGSIPDSELTAETAKFHKLIMKLFLFLRDFKIGFVESFGFSKAKTALGALRLFFKLNRGALAWKPGDLIEAEHSLPEYIAELASMVQRLLDFASHKVTADPRSSDVMNRPGTIRNLEISADESPSIRAPEGHQETTANQKALKDSPLCHLCQTRSREVLLLPCKHLLYCKRCISGYFVCPACNCKISAEKQAYMP</sequence>
<evidence type="ECO:0000256" key="3">
    <source>
        <dbReference type="PROSITE-ProRule" id="PRU00175"/>
    </source>
</evidence>
<dbReference type="AlphaFoldDB" id="A0A1I8HW95"/>
<evidence type="ECO:0000313" key="5">
    <source>
        <dbReference type="Proteomes" id="UP000095280"/>
    </source>
</evidence>
<dbReference type="SUPFAM" id="SSF57924">
    <property type="entry name" value="Inhibitor of apoptosis (IAP) repeat"/>
    <property type="match status" value="1"/>
</dbReference>
<feature type="domain" description="RING-type" evidence="4">
    <location>
        <begin position="255"/>
        <end position="290"/>
    </location>
</feature>
<name>A0A1I8HW95_9PLAT</name>